<dbReference type="Proteomes" id="UP001185737">
    <property type="component" value="Unassembled WGS sequence"/>
</dbReference>
<dbReference type="PRINTS" id="PR00081">
    <property type="entry name" value="GDHRDH"/>
</dbReference>
<protein>
    <submittedName>
        <fullName evidence="3">SDR family NAD(P)-dependent oxidoreductase</fullName>
    </submittedName>
</protein>
<dbReference type="InterPro" id="IPR020904">
    <property type="entry name" value="Sc_DH/Rdtase_CS"/>
</dbReference>
<dbReference type="PROSITE" id="PS00061">
    <property type="entry name" value="ADH_SHORT"/>
    <property type="match status" value="1"/>
</dbReference>
<dbReference type="EMBL" id="JAWLKA010000007">
    <property type="protein sequence ID" value="MDV6281809.1"/>
    <property type="molecule type" value="Genomic_DNA"/>
</dbReference>
<evidence type="ECO:0000256" key="2">
    <source>
        <dbReference type="SAM" id="MobiDB-lite"/>
    </source>
</evidence>
<evidence type="ECO:0000313" key="3">
    <source>
        <dbReference type="EMBL" id="MDV6281809.1"/>
    </source>
</evidence>
<feature type="region of interest" description="Disordered" evidence="2">
    <location>
        <begin position="1"/>
        <end position="26"/>
    </location>
</feature>
<evidence type="ECO:0000313" key="4">
    <source>
        <dbReference type="Proteomes" id="UP001185737"/>
    </source>
</evidence>
<name>A0ABU4CE29_RHOJO</name>
<sequence>MSQHVSPEAPGSSSARHEEASRSSSAAGELDGIVVAVFGAGSRADSLSNGQAAAMTFARAGAGVACIDVDGHAADVVTQQIIGEGGTALSVQADVTSEDDVVRAYSAIAAEWEPPLAVHNNVGVTIPGEIVDLDRAGWDKGMALNATSCYLTIRHALPHMLARGKGSIVNVSSLASIRDTGYVYPVYNASKAAVNQLTISLALTYAKRGIRANAILPGLIDTPIGRQARGPEVDLDKELAARHAASPTGQMGTPWDVANAALFLMSDRAAYVNGVLLPIDGGLSARCI</sequence>
<dbReference type="PANTHER" id="PTHR42760">
    <property type="entry name" value="SHORT-CHAIN DEHYDROGENASES/REDUCTASES FAMILY MEMBER"/>
    <property type="match status" value="1"/>
</dbReference>
<dbReference type="InterPro" id="IPR036291">
    <property type="entry name" value="NAD(P)-bd_dom_sf"/>
</dbReference>
<dbReference type="SUPFAM" id="SSF51735">
    <property type="entry name" value="NAD(P)-binding Rossmann-fold domains"/>
    <property type="match status" value="1"/>
</dbReference>
<accession>A0ABU4CE29</accession>
<dbReference type="RefSeq" id="WP_317568751.1">
    <property type="nucleotide sequence ID" value="NZ_JAWLKA010000007.1"/>
</dbReference>
<evidence type="ECO:0000256" key="1">
    <source>
        <dbReference type="ARBA" id="ARBA00006484"/>
    </source>
</evidence>
<dbReference type="PRINTS" id="PR00080">
    <property type="entry name" value="SDRFAMILY"/>
</dbReference>
<dbReference type="InterPro" id="IPR002347">
    <property type="entry name" value="SDR_fam"/>
</dbReference>
<gene>
    <name evidence="3" type="ORF">R3Q59_14975</name>
</gene>
<dbReference type="PANTHER" id="PTHR42760:SF122">
    <property type="entry name" value="NAD(P)-BINDING PROTEIN"/>
    <property type="match status" value="1"/>
</dbReference>
<proteinExistence type="inferred from homology"/>
<keyword evidence="4" id="KW-1185">Reference proteome</keyword>
<dbReference type="CDD" id="cd05233">
    <property type="entry name" value="SDR_c"/>
    <property type="match status" value="1"/>
</dbReference>
<comment type="similarity">
    <text evidence="1">Belongs to the short-chain dehydrogenases/reductases (SDR) family.</text>
</comment>
<dbReference type="Gene3D" id="3.40.50.720">
    <property type="entry name" value="NAD(P)-binding Rossmann-like Domain"/>
    <property type="match status" value="1"/>
</dbReference>
<reference evidence="3 4" key="1">
    <citation type="submission" date="2023-10" db="EMBL/GenBank/DDBJ databases">
        <title>Development of a sustainable strategy for remediation of hydrocarbon-contaminated territories based on the waste exchange concept.</title>
        <authorList>
            <person name="Krivoruchko A."/>
        </authorList>
    </citation>
    <scope>NUCLEOTIDE SEQUENCE [LARGE SCALE GENOMIC DNA]</scope>
    <source>
        <strain evidence="3 4">IEGM 60</strain>
    </source>
</reference>
<dbReference type="Pfam" id="PF13561">
    <property type="entry name" value="adh_short_C2"/>
    <property type="match status" value="1"/>
</dbReference>
<organism evidence="3 4">
    <name type="scientific">Rhodococcus jostii</name>
    <dbReference type="NCBI Taxonomy" id="132919"/>
    <lineage>
        <taxon>Bacteria</taxon>
        <taxon>Bacillati</taxon>
        <taxon>Actinomycetota</taxon>
        <taxon>Actinomycetes</taxon>
        <taxon>Mycobacteriales</taxon>
        <taxon>Nocardiaceae</taxon>
        <taxon>Rhodococcus</taxon>
    </lineage>
</organism>
<comment type="caution">
    <text evidence="3">The sequence shown here is derived from an EMBL/GenBank/DDBJ whole genome shotgun (WGS) entry which is preliminary data.</text>
</comment>